<accession>A0A7E4ZX14</accession>
<reference evidence="3" key="2">
    <citation type="submission" date="2020-10" db="UniProtKB">
        <authorList>
            <consortium name="WormBaseParasite"/>
        </authorList>
    </citation>
    <scope>IDENTIFICATION</scope>
</reference>
<dbReference type="Proteomes" id="UP000492821">
    <property type="component" value="Unassembled WGS sequence"/>
</dbReference>
<reference evidence="2" key="1">
    <citation type="journal article" date="2013" name="Genetics">
        <title>The draft genome and transcriptome of Panagrellus redivivus are shaped by the harsh demands of a free-living lifestyle.</title>
        <authorList>
            <person name="Srinivasan J."/>
            <person name="Dillman A.R."/>
            <person name="Macchietto M.G."/>
            <person name="Heikkinen L."/>
            <person name="Lakso M."/>
            <person name="Fracchia K.M."/>
            <person name="Antoshechkin I."/>
            <person name="Mortazavi A."/>
            <person name="Wong G."/>
            <person name="Sternberg P.W."/>
        </authorList>
    </citation>
    <scope>NUCLEOTIDE SEQUENCE [LARGE SCALE GENOMIC DNA]</scope>
    <source>
        <strain evidence="2">MT8872</strain>
    </source>
</reference>
<keyword evidence="1" id="KW-1133">Transmembrane helix</keyword>
<proteinExistence type="predicted"/>
<keyword evidence="2" id="KW-1185">Reference proteome</keyword>
<keyword evidence="1" id="KW-0812">Transmembrane</keyword>
<keyword evidence="1" id="KW-0472">Membrane</keyword>
<evidence type="ECO:0000313" key="2">
    <source>
        <dbReference type="Proteomes" id="UP000492821"/>
    </source>
</evidence>
<evidence type="ECO:0000256" key="1">
    <source>
        <dbReference type="SAM" id="Phobius"/>
    </source>
</evidence>
<name>A0A7E4ZX14_PANRE</name>
<sequence length="218" mass="25863">MLSCDKKIYVDDTLILHCQIAGYQKLIPYIFGPYKRLVLHGRITWSQAKQLIHDGVEQVRINAIIQMEPMDYDDFVDFVIRHCRGSEYKFSFLNKRYYNFQLMTKLYNAYRNHETYCVLNNGYDSSTFHVVHKSSPGHHADYTATLFFYHFVFTSIIYFLLLLISGELTYLVYYKQMRESVFLDVCVTPLMFLLFFHGWMLTFGPTVITPMDIISDRQ</sequence>
<feature type="transmembrane region" description="Helical" evidence="1">
    <location>
        <begin position="181"/>
        <end position="201"/>
    </location>
</feature>
<dbReference type="WBParaSite" id="Pan_g22462.t1">
    <property type="protein sequence ID" value="Pan_g22462.t1"/>
    <property type="gene ID" value="Pan_g22462"/>
</dbReference>
<dbReference type="AlphaFoldDB" id="A0A7E4ZX14"/>
<evidence type="ECO:0000313" key="3">
    <source>
        <dbReference type="WBParaSite" id="Pan_g22462.t1"/>
    </source>
</evidence>
<feature type="transmembrane region" description="Helical" evidence="1">
    <location>
        <begin position="147"/>
        <end position="174"/>
    </location>
</feature>
<protein>
    <submittedName>
        <fullName evidence="3">7TM_GPCR_Srx domain-containing protein</fullName>
    </submittedName>
</protein>
<organism evidence="2 3">
    <name type="scientific">Panagrellus redivivus</name>
    <name type="common">Microworm</name>
    <dbReference type="NCBI Taxonomy" id="6233"/>
    <lineage>
        <taxon>Eukaryota</taxon>
        <taxon>Metazoa</taxon>
        <taxon>Ecdysozoa</taxon>
        <taxon>Nematoda</taxon>
        <taxon>Chromadorea</taxon>
        <taxon>Rhabditida</taxon>
        <taxon>Tylenchina</taxon>
        <taxon>Panagrolaimomorpha</taxon>
        <taxon>Panagrolaimoidea</taxon>
        <taxon>Panagrolaimidae</taxon>
        <taxon>Panagrellus</taxon>
    </lineage>
</organism>